<dbReference type="eggNOG" id="ENOG50345J2">
    <property type="taxonomic scope" value="Bacteria"/>
</dbReference>
<dbReference type="Gene3D" id="1.10.10.10">
    <property type="entry name" value="Winged helix-like DNA-binding domain superfamily/Winged helix DNA-binding domain"/>
    <property type="match status" value="1"/>
</dbReference>
<reference evidence="3 4" key="1">
    <citation type="journal article" date="2012" name="J. Bacteriol.">
        <title>Complete genome sequence of Enterobacter aerogenes KCTC 2190.</title>
        <authorList>
            <person name="Shin S.H."/>
            <person name="Kim S."/>
            <person name="Kim J.Y."/>
            <person name="Lee S."/>
            <person name="Um Y."/>
            <person name="Oh M.K."/>
            <person name="Kim Y.R."/>
            <person name="Lee J."/>
            <person name="Yang K.S."/>
        </authorList>
    </citation>
    <scope>NUCLEOTIDE SEQUENCE [LARGE SCALE GENOMIC DNA]</scope>
    <source>
        <strain evidence="3 4">KCTC 2190</strain>
    </source>
</reference>
<evidence type="ECO:0000313" key="4">
    <source>
        <dbReference type="Proteomes" id="UP000008881"/>
    </source>
</evidence>
<name>A0A0H3FT56_KLEAK</name>
<dbReference type="GO" id="GO:0003677">
    <property type="term" value="F:DNA binding"/>
    <property type="evidence" value="ECO:0007669"/>
    <property type="project" value="UniProtKB-KW"/>
</dbReference>
<dbReference type="AlphaFoldDB" id="A0A0H3FT56"/>
<dbReference type="InterPro" id="IPR016032">
    <property type="entry name" value="Sig_transdc_resp-reg_C-effctor"/>
</dbReference>
<organism evidence="3 4">
    <name type="scientific">Klebsiella aerogenes (strain ATCC 13048 / DSM 30053 / CCUG 1429 / JCM 1235 / KCTC 2190 / NBRC 13534 / NCIMB 10102 / NCTC 10006 / CDC 819-56)</name>
    <name type="common">Enterobacter aerogenes</name>
    <dbReference type="NCBI Taxonomy" id="1028307"/>
    <lineage>
        <taxon>Bacteria</taxon>
        <taxon>Pseudomonadati</taxon>
        <taxon>Pseudomonadota</taxon>
        <taxon>Gammaproteobacteria</taxon>
        <taxon>Enterobacterales</taxon>
        <taxon>Enterobacteriaceae</taxon>
        <taxon>Klebsiella/Raoultella group</taxon>
        <taxon>Klebsiella</taxon>
    </lineage>
</organism>
<keyword evidence="1" id="KW-0238">DNA-binding</keyword>
<dbReference type="EMBL" id="CP002824">
    <property type="protein sequence ID" value="AEG98900.1"/>
    <property type="molecule type" value="Genomic_DNA"/>
</dbReference>
<dbReference type="SMART" id="SM00421">
    <property type="entry name" value="HTH_LUXR"/>
    <property type="match status" value="1"/>
</dbReference>
<evidence type="ECO:0000259" key="2">
    <source>
        <dbReference type="SMART" id="SM00421"/>
    </source>
</evidence>
<dbReference type="KEGG" id="eae:EAE_19965"/>
<proteinExistence type="predicted"/>
<dbReference type="InterPro" id="IPR036388">
    <property type="entry name" value="WH-like_DNA-bd_sf"/>
</dbReference>
<protein>
    <submittedName>
        <fullName evidence="3">Response regulator receiver protein</fullName>
    </submittedName>
</protein>
<dbReference type="HOGENOM" id="CLU_101736_0_0_6"/>
<dbReference type="PATRIC" id="fig|1028307.3.peg.3989"/>
<sequence length="199" mass="22975">MKVIINSKDIWFRLGVEHCLQQIASDDNEIDYADLDFCNHSIQQADLIILPLHGYQDYKHIYALSQFYQGMILGVSTSRNVHSRRLLFRQNILWISSRETIDNVQKLLLTIKHRQLYHHDGQPDFSVMKAKDGAPLSEREMMIIDHVAKGTPVNAIARALGLRVKTIYAHLDKIKANFNLKGGSHFHRFMISPPSYHLL</sequence>
<dbReference type="Proteomes" id="UP000008881">
    <property type="component" value="Chromosome"/>
</dbReference>
<evidence type="ECO:0000256" key="1">
    <source>
        <dbReference type="ARBA" id="ARBA00023125"/>
    </source>
</evidence>
<dbReference type="SUPFAM" id="SSF46894">
    <property type="entry name" value="C-terminal effector domain of the bipartite response regulators"/>
    <property type="match status" value="1"/>
</dbReference>
<evidence type="ECO:0000313" key="3">
    <source>
        <dbReference type="EMBL" id="AEG98900.1"/>
    </source>
</evidence>
<dbReference type="GO" id="GO:0006355">
    <property type="term" value="P:regulation of DNA-templated transcription"/>
    <property type="evidence" value="ECO:0007669"/>
    <property type="project" value="InterPro"/>
</dbReference>
<feature type="domain" description="HTH luxR-type" evidence="2">
    <location>
        <begin position="133"/>
        <end position="190"/>
    </location>
</feature>
<dbReference type="Pfam" id="PF00196">
    <property type="entry name" value="GerE"/>
    <property type="match status" value="1"/>
</dbReference>
<accession>A0A0H3FT56</accession>
<gene>
    <name evidence="3" type="ordered locus">EAE_19965</name>
</gene>
<dbReference type="InterPro" id="IPR000792">
    <property type="entry name" value="Tscrpt_reg_LuxR_C"/>
</dbReference>
<keyword evidence="4" id="KW-1185">Reference proteome</keyword>